<dbReference type="OrthoDB" id="3454650at2"/>
<keyword evidence="2" id="KW-1185">Reference proteome</keyword>
<gene>
    <name evidence="1" type="ORF">AKJ09_06927</name>
</gene>
<reference evidence="1 2" key="1">
    <citation type="submission" date="2015-08" db="EMBL/GenBank/DDBJ databases">
        <authorList>
            <person name="Babu N.S."/>
            <person name="Beckwith C.J."/>
            <person name="Beseler K.G."/>
            <person name="Brison A."/>
            <person name="Carone J.V."/>
            <person name="Caskin T.P."/>
            <person name="Diamond M."/>
            <person name="Durham M.E."/>
            <person name="Foxe J.M."/>
            <person name="Go M."/>
            <person name="Henderson B.A."/>
            <person name="Jones I.B."/>
            <person name="McGettigan J.A."/>
            <person name="Micheletti S.J."/>
            <person name="Nasrallah M.E."/>
            <person name="Ortiz D."/>
            <person name="Piller C.R."/>
            <person name="Privatt S.R."/>
            <person name="Schneider S.L."/>
            <person name="Sharp S."/>
            <person name="Smith T.C."/>
            <person name="Stanton J.D."/>
            <person name="Ullery H.E."/>
            <person name="Wilson R.J."/>
            <person name="Serrano M.G."/>
            <person name="Buck G."/>
            <person name="Lee V."/>
            <person name="Wang Y."/>
            <person name="Carvalho R."/>
            <person name="Voegtly L."/>
            <person name="Shi R."/>
            <person name="Duckworth R."/>
            <person name="Johnson A."/>
            <person name="Loviza R."/>
            <person name="Walstead R."/>
            <person name="Shah Z."/>
            <person name="Kiflezghi M."/>
            <person name="Wade K."/>
            <person name="Ball S.L."/>
            <person name="Bradley K.W."/>
            <person name="Asai D.J."/>
            <person name="Bowman C.A."/>
            <person name="Russell D.A."/>
            <person name="Pope W.H."/>
            <person name="Jacobs-Sera D."/>
            <person name="Hendrix R.W."/>
            <person name="Hatfull G.F."/>
        </authorList>
    </citation>
    <scope>NUCLEOTIDE SEQUENCE [LARGE SCALE GENOMIC DNA]</scope>
    <source>
        <strain evidence="1 2">DSM 27648</strain>
    </source>
</reference>
<sequence length="579" mass="61736">MTPTGTTFAVGAQGAFMRFDGTQWKAAVVSKPMGQPKELGYPQLRAVAAIADDDVWMAGDYGALFHFDGKTVTSLELDGRFDFIGLWGAAKDDVWLVAKQGSVFHFDGSTWSESFAGDREIVSFWATSSDDIYTLSKAVNSSSTPPRLLHFDGSAWTARPMKGDIEADPHDFVAVSAAVRGQPWIASTGAVYRGDANGNFRSQLSVPHDAVRDLVVVGKDDAWYVDYGWAVQISSGEMASPSKRLSLGPNGSVWAFGDGGWIHSTQDLSDPVKNVTPPIPDTPDEFKLPTRCNARGDTLACVGDKVRSYRRVPGASSEVSLLSNDDPGYGDYVRVNAHGDIAHVSASWVTLRARDGAERNLAVATAKLDDLQLLDDGSMLAIDGKGTIRRAAPGAAMFADVAPWPSTVAAGPSLDSGTVHRPDGNTVWVTNQYTDPQGHWHLLVRDPKGAVVDDALLSGALATATVTTSGTVILATFNQQQGSIVQRRGGTSDDLSLPAPNSGVAGQGKTLLAASGEDIYYVPVTFDDPVSGTRLYRLHDGTASRVILPLQEVYGLYPQPDGVFVQSAQGSTLFVPAWN</sequence>
<dbReference type="Proteomes" id="UP000064967">
    <property type="component" value="Chromosome"/>
</dbReference>
<dbReference type="RefSeq" id="WP_146651585.1">
    <property type="nucleotide sequence ID" value="NZ_CP012333.1"/>
</dbReference>
<name>A0A0K1Q3C2_9BACT</name>
<dbReference type="KEGG" id="llu:AKJ09_06927"/>
<evidence type="ECO:0000313" key="1">
    <source>
        <dbReference type="EMBL" id="AKV00264.1"/>
    </source>
</evidence>
<evidence type="ECO:0000313" key="2">
    <source>
        <dbReference type="Proteomes" id="UP000064967"/>
    </source>
</evidence>
<proteinExistence type="predicted"/>
<organism evidence="1 2">
    <name type="scientific">Labilithrix luteola</name>
    <dbReference type="NCBI Taxonomy" id="1391654"/>
    <lineage>
        <taxon>Bacteria</taxon>
        <taxon>Pseudomonadati</taxon>
        <taxon>Myxococcota</taxon>
        <taxon>Polyangia</taxon>
        <taxon>Polyangiales</taxon>
        <taxon>Labilitrichaceae</taxon>
        <taxon>Labilithrix</taxon>
    </lineage>
</organism>
<accession>A0A0K1Q3C2</accession>
<dbReference type="AlphaFoldDB" id="A0A0K1Q3C2"/>
<dbReference type="SUPFAM" id="SSF63829">
    <property type="entry name" value="Calcium-dependent phosphotriesterase"/>
    <property type="match status" value="1"/>
</dbReference>
<protein>
    <submittedName>
        <fullName evidence="1">Uncharacterized protein</fullName>
    </submittedName>
</protein>
<dbReference type="EMBL" id="CP012333">
    <property type="protein sequence ID" value="AKV00264.1"/>
    <property type="molecule type" value="Genomic_DNA"/>
</dbReference>